<dbReference type="Gene3D" id="3.90.1750.10">
    <property type="entry name" value="Hect, E3 ligase catalytic domains"/>
    <property type="match status" value="1"/>
</dbReference>
<feature type="compositionally biased region" description="Acidic residues" evidence="11">
    <location>
        <begin position="663"/>
        <end position="672"/>
    </location>
</feature>
<dbReference type="InterPro" id="IPR011989">
    <property type="entry name" value="ARM-like"/>
</dbReference>
<dbReference type="Gene3D" id="1.25.10.10">
    <property type="entry name" value="Leucine-rich Repeat Variant"/>
    <property type="match status" value="1"/>
</dbReference>
<dbReference type="SMART" id="SM00119">
    <property type="entry name" value="HECTc"/>
    <property type="match status" value="1"/>
</dbReference>
<evidence type="ECO:0000256" key="8">
    <source>
        <dbReference type="ARBA" id="ARBA00023274"/>
    </source>
</evidence>
<dbReference type="GO" id="GO:0003735">
    <property type="term" value="F:structural constituent of ribosome"/>
    <property type="evidence" value="ECO:0007669"/>
    <property type="project" value="InterPro"/>
</dbReference>
<feature type="compositionally biased region" description="Acidic residues" evidence="11">
    <location>
        <begin position="97"/>
        <end position="129"/>
    </location>
</feature>
<comment type="similarity">
    <text evidence="2 10">Belongs to the universal ribosomal protein uS2 family.</text>
</comment>
<dbReference type="Gene3D" id="3.30.2160.10">
    <property type="entry name" value="Hect, E3 ligase catalytic domain"/>
    <property type="match status" value="1"/>
</dbReference>
<accession>A0A1E4S3B8</accession>
<dbReference type="GeneID" id="30991524"/>
<dbReference type="PROSITE" id="PS00963">
    <property type="entry name" value="RIBOSOMAL_S2_2"/>
    <property type="match status" value="1"/>
</dbReference>
<reference evidence="13 14" key="1">
    <citation type="journal article" date="2016" name="Proc. Natl. Acad. Sci. U.S.A.">
        <title>Comparative genomics of biotechnologically important yeasts.</title>
        <authorList>
            <person name="Riley R."/>
            <person name="Haridas S."/>
            <person name="Wolfe K.H."/>
            <person name="Lopes M.R."/>
            <person name="Hittinger C.T."/>
            <person name="Goeker M."/>
            <person name="Salamov A.A."/>
            <person name="Wisecaver J.H."/>
            <person name="Long T.M."/>
            <person name="Calvey C.H."/>
            <person name="Aerts A.L."/>
            <person name="Barry K.W."/>
            <person name="Choi C."/>
            <person name="Clum A."/>
            <person name="Coughlan A.Y."/>
            <person name="Deshpande S."/>
            <person name="Douglass A.P."/>
            <person name="Hanson S.J."/>
            <person name="Klenk H.-P."/>
            <person name="LaButti K.M."/>
            <person name="Lapidus A."/>
            <person name="Lindquist E.A."/>
            <person name="Lipzen A.M."/>
            <person name="Meier-Kolthoff J.P."/>
            <person name="Ohm R.A."/>
            <person name="Otillar R.P."/>
            <person name="Pangilinan J.L."/>
            <person name="Peng Y."/>
            <person name="Rokas A."/>
            <person name="Rosa C.A."/>
            <person name="Scheuner C."/>
            <person name="Sibirny A.A."/>
            <person name="Slot J.C."/>
            <person name="Stielow J.B."/>
            <person name="Sun H."/>
            <person name="Kurtzman C.P."/>
            <person name="Blackwell M."/>
            <person name="Grigoriev I.V."/>
            <person name="Jeffries T.W."/>
        </authorList>
    </citation>
    <scope>NUCLEOTIDE SEQUENCE [LARGE SCALE GENOMIC DNA]</scope>
    <source>
        <strain evidence="14">ATCC 18201 / CBS 1600 / BCRC 20928 / JCM 3617 / NBRC 0987 / NRRL Y-1542</strain>
    </source>
</reference>
<keyword evidence="7 10" id="KW-0689">Ribosomal protein</keyword>
<dbReference type="Gene3D" id="3.30.2410.10">
    <property type="entry name" value="Hect, E3 ligase catalytic domain"/>
    <property type="match status" value="1"/>
</dbReference>
<dbReference type="InterPro" id="IPR000569">
    <property type="entry name" value="HECT_dom"/>
</dbReference>
<comment type="similarity">
    <text evidence="3">Belongs to the UPL family. K-HECT subfamily.</text>
</comment>
<feature type="region of interest" description="Disordered" evidence="11">
    <location>
        <begin position="1508"/>
        <end position="1533"/>
    </location>
</feature>
<keyword evidence="14" id="KW-1185">Reference proteome</keyword>
<dbReference type="InterPro" id="IPR018130">
    <property type="entry name" value="Ribosomal_uS2_CS"/>
</dbReference>
<dbReference type="GO" id="GO:0016607">
    <property type="term" value="C:nuclear speck"/>
    <property type="evidence" value="ECO:0007669"/>
    <property type="project" value="TreeGrafter"/>
</dbReference>
<comment type="catalytic activity">
    <reaction evidence="1">
        <text>S-ubiquitinyl-[E2 ubiquitin-conjugating enzyme]-L-cysteine + [acceptor protein]-L-lysine = [E2 ubiquitin-conjugating enzyme]-L-cysteine + N(6)-ubiquitinyl-[acceptor protein]-L-lysine.</text>
        <dbReference type="EC" id="2.3.2.26"/>
    </reaction>
</comment>
<dbReference type="Pfam" id="PF00318">
    <property type="entry name" value="Ribosomal_S2"/>
    <property type="match status" value="1"/>
</dbReference>
<dbReference type="PANTHER" id="PTHR45670:SF1">
    <property type="entry name" value="E3 UBIQUITIN-PROTEIN LIGASE HECTD1"/>
    <property type="match status" value="1"/>
</dbReference>
<protein>
    <recommendedName>
        <fullName evidence="4">HECT-type E3 ubiquitin transferase</fullName>
        <ecNumber evidence="4">2.3.2.26</ecNumber>
    </recommendedName>
</protein>
<dbReference type="STRING" id="983966.A0A1E4S3B8"/>
<evidence type="ECO:0000313" key="14">
    <source>
        <dbReference type="Proteomes" id="UP000094389"/>
    </source>
</evidence>
<evidence type="ECO:0000256" key="2">
    <source>
        <dbReference type="ARBA" id="ARBA00006242"/>
    </source>
</evidence>
<evidence type="ECO:0000256" key="1">
    <source>
        <dbReference type="ARBA" id="ARBA00000885"/>
    </source>
</evidence>
<evidence type="ECO:0000256" key="5">
    <source>
        <dbReference type="ARBA" id="ARBA00022679"/>
    </source>
</evidence>
<feature type="active site" description="Glycyl thioester intermediate" evidence="9">
    <location>
        <position position="1451"/>
    </location>
</feature>
<dbReference type="SUPFAM" id="SSF56204">
    <property type="entry name" value="Hect, E3 ligase catalytic domain"/>
    <property type="match status" value="1"/>
</dbReference>
<dbReference type="EMBL" id="KV453929">
    <property type="protein sequence ID" value="ODV74008.1"/>
    <property type="molecule type" value="Genomic_DNA"/>
</dbReference>
<dbReference type="PROSITE" id="PS00962">
    <property type="entry name" value="RIBOSOMAL_S2_1"/>
    <property type="match status" value="1"/>
</dbReference>
<evidence type="ECO:0000256" key="9">
    <source>
        <dbReference type="PROSITE-ProRule" id="PRU00104"/>
    </source>
</evidence>
<dbReference type="InterPro" id="IPR005706">
    <property type="entry name" value="Ribosomal_uS2_bac/mit/plastid"/>
</dbReference>
<dbReference type="OMA" id="FFTIHAQ"/>
<feature type="compositionally biased region" description="Acidic residues" evidence="11">
    <location>
        <begin position="76"/>
        <end position="86"/>
    </location>
</feature>
<keyword evidence="6 9" id="KW-0833">Ubl conjugation pathway</keyword>
<feature type="compositionally biased region" description="Basic and acidic residues" evidence="11">
    <location>
        <begin position="23"/>
        <end position="50"/>
    </location>
</feature>
<feature type="compositionally biased region" description="Acidic residues" evidence="11">
    <location>
        <begin position="635"/>
        <end position="655"/>
    </location>
</feature>
<sequence>MSGKEEDTVMHSDEELDYEDEDVSLRRMAERYRKMSENKRSQSDFGDKGDSGMQSIHSAMWEGEDSNVDSGFLDEREADDNEDQDQDISAHEGHNEDGDEDNNDYDNDNDSDDDDNDDEANSSYEDENPLLDAFRQLANARRNGATAESVLENVSRMLPGSLMFGGQRRDSRWDSYIKVMNEREDPYFVQESINELSERLLMMNGFDAERGLPHYQLSKALVGVMNEPRWQEHMELQLVACRCLYNLLEIEPTYCRGAIDCGVIGTLKAKLMEISSIDLAEQALQTLEFISRFHGYALLSAGCLGGVLMYLDFFTIHAQRKATRIVANSVKNVSQAHLSTVEEIFPTLQRIVIEFTDPQELENAWSAISLIVKNFRTSQSLEKIVTSELLNKILRVVSSPDTTLSTVLGLINTLSTCAQNNNLAVEIIKTDKVADAIVAILTRFQKGSRVESEGVTVETLMSIPKDLSLSILYLIVYLLPCDPKPALTPNEKHPKDYSSAMTQYKKFANQIFPLLVNIYSATVVFEIRLYALVCLIRIVASFEDLKDLKDSSLVINLLGSIVIQNKSAIRTEKLNMSPYHILYAALTLANGLMTKDPDHFITEFEREGLLADTSNLLEILRSEERHLVDVKAEMAQEDDERFESHDDSDEDGNDIEEPHHEEDQYDYEQDEFMSDEDELSDVYSQLRDPRSLEVQRNANVPTIREFNISSLIRILSKRAAAMEQTYLKRKVCGGTKLEHLRLLDDINGNLNDLRACNDYTREEWINTWTNFRDAIMKDSYTISSFELISSGIIETLSILFNESRFGGQYSLSRQTFLEVFKDEIFETLMHKLQESLTRAESFGIIGCGLKTGENRAASLGKQLKLKLSYVSDPDDDEPLFEEGMSSFVILVHAIASFNNINTFLKRKVTMPLFFGSPATTSIKGDWYLEFSIDDEVIPLETTIYGALYKSSLAKNSNFDTTKFWQEVHNVTFRKVKGPVPYLDLDEKYPTTSQEELELLNQPSTISILNLLKVLYRFHPNGDDSLFVNFKLTAKLKRQLEEPLIVASGILPDWSIHITRAFPFLFPLETRIFFLQSTSFGYSRLIQLWSNKASQDTDGDNQNNSSLSLGRITRHKVRVSRMHLLKSAFKVLDKLASHPSILEVEFNDEVGTGLGPTLEFYSNVCHCFAEKSLKLWRDNESSEDGYVYSQLGLFPAPISPNDPNFDDRMMNFKYLGMFIARALLDGRILDFSFNPVFFELCALEIEQKYDAFPLEKLKDIDLQLYKSLKYLKEKQGDDDFVAELGINFTVPGYDIELVEGGAERIVSSAGDVQEYIELVIDWTLNKGIQDQLESFILGFSEVFPYYSMLVFSPLEIVKLTGESSEDWSYQTLASCIHADHGYNIDSKSVQNLIKLMTSFTHDERRSFLKFLTGSPRLPIGGFKNLKPVFTVVLKRAEDGLKPDDYLPSVMTCANYLKLPDYSSLDMLTSKVKTAIYEGAEDNEKVNWMMFRRLPTVFTRLNGRFLSTEASVGTSTKTSSSVKPEDVSSAPQGQLSELTSEEFYEEIHTEALKLTPSQERDLDNSLKQAMLKNKEVADFLKDYTVDLPNKKIRDTTGAKTIGTDTQYPRLERSDKHEPYTSQELYLRREFLEKNASRLGSQLRDVYIPHLEVSRPQGVEKMSIAKLLAAGAHLGHSKSLYRSSNQQFIYGEYKGIHIIDLEKTLVYLKKACRVVEEVALKGGVILFVGSSPYERVLEKSASRCGGYYISTKWTAGTLTNATEISSKWARVEVDMGDRPTGRQLTAQEQRSIVKPDLIVVLNPTENRVLLHEAAQTRVPTVGIIDTDSESSLVTYPIPANDSSRRSVTLLCGVLSKSGEKGYNTRLTQFAQYRAANESNVDSSL</sequence>
<dbReference type="EC" id="2.3.2.26" evidence="4"/>
<evidence type="ECO:0000259" key="12">
    <source>
        <dbReference type="PROSITE" id="PS50237"/>
    </source>
</evidence>
<evidence type="ECO:0000256" key="10">
    <source>
        <dbReference type="RuleBase" id="RU003631"/>
    </source>
</evidence>
<feature type="region of interest" description="Disordered" evidence="11">
    <location>
        <begin position="634"/>
        <end position="672"/>
    </location>
</feature>
<feature type="domain" description="HECT" evidence="12">
    <location>
        <begin position="1131"/>
        <end position="1484"/>
    </location>
</feature>
<dbReference type="SUPFAM" id="SSF52313">
    <property type="entry name" value="Ribosomal protein S2"/>
    <property type="match status" value="1"/>
</dbReference>
<evidence type="ECO:0000313" key="13">
    <source>
        <dbReference type="EMBL" id="ODV74008.1"/>
    </source>
</evidence>
<dbReference type="InterPro" id="IPR001865">
    <property type="entry name" value="Ribosomal_uS2"/>
</dbReference>
<dbReference type="PANTHER" id="PTHR45670">
    <property type="entry name" value="E3 UBIQUITIN-PROTEIN LIGASE TRIP12"/>
    <property type="match status" value="1"/>
</dbReference>
<dbReference type="Pfam" id="PF00632">
    <property type="entry name" value="HECT"/>
    <property type="match status" value="1"/>
</dbReference>
<proteinExistence type="inferred from homology"/>
<dbReference type="GO" id="GO:0006412">
    <property type="term" value="P:translation"/>
    <property type="evidence" value="ECO:0007669"/>
    <property type="project" value="InterPro"/>
</dbReference>
<feature type="compositionally biased region" description="Basic and acidic residues" evidence="11">
    <location>
        <begin position="1"/>
        <end position="13"/>
    </location>
</feature>
<dbReference type="SUPFAM" id="SSF48371">
    <property type="entry name" value="ARM repeat"/>
    <property type="match status" value="1"/>
</dbReference>
<dbReference type="InterPro" id="IPR023591">
    <property type="entry name" value="Ribosomal_uS2_flav_dom_sf"/>
</dbReference>
<dbReference type="Gene3D" id="3.40.50.10490">
    <property type="entry name" value="Glucose-6-phosphate isomerase like protein, domain 1"/>
    <property type="match status" value="1"/>
</dbReference>
<evidence type="ECO:0000256" key="11">
    <source>
        <dbReference type="SAM" id="MobiDB-lite"/>
    </source>
</evidence>
<name>A0A1E4S3B8_CYBJN</name>
<dbReference type="GO" id="GO:0000209">
    <property type="term" value="P:protein polyubiquitination"/>
    <property type="evidence" value="ECO:0007669"/>
    <property type="project" value="TreeGrafter"/>
</dbReference>
<dbReference type="NCBIfam" id="TIGR01011">
    <property type="entry name" value="rpsB_bact"/>
    <property type="match status" value="1"/>
</dbReference>
<dbReference type="PRINTS" id="PR00395">
    <property type="entry name" value="RIBOSOMALS2"/>
</dbReference>
<organism evidence="13 14">
    <name type="scientific">Cyberlindnera jadinii (strain ATCC 18201 / CBS 1600 / BCRC 20928 / JCM 3617 / NBRC 0987 / NRRL Y-1542)</name>
    <name type="common">Torula yeast</name>
    <name type="synonym">Candida utilis</name>
    <dbReference type="NCBI Taxonomy" id="983966"/>
    <lineage>
        <taxon>Eukaryota</taxon>
        <taxon>Fungi</taxon>
        <taxon>Dikarya</taxon>
        <taxon>Ascomycota</taxon>
        <taxon>Saccharomycotina</taxon>
        <taxon>Saccharomycetes</taxon>
        <taxon>Phaffomycetales</taxon>
        <taxon>Phaffomycetaceae</taxon>
        <taxon>Cyberlindnera</taxon>
    </lineage>
</organism>
<dbReference type="GO" id="GO:0061630">
    <property type="term" value="F:ubiquitin protein ligase activity"/>
    <property type="evidence" value="ECO:0007669"/>
    <property type="project" value="UniProtKB-EC"/>
</dbReference>
<dbReference type="OrthoDB" id="423283at2759"/>
<dbReference type="InterPro" id="IPR045322">
    <property type="entry name" value="HECTD1/TRIP12-like"/>
</dbReference>
<feature type="region of interest" description="Disordered" evidence="11">
    <location>
        <begin position="1"/>
        <end position="130"/>
    </location>
</feature>
<dbReference type="HAMAP" id="MF_00291_B">
    <property type="entry name" value="Ribosomal_uS2_B"/>
    <property type="match status" value="1"/>
</dbReference>
<evidence type="ECO:0000256" key="4">
    <source>
        <dbReference type="ARBA" id="ARBA00012485"/>
    </source>
</evidence>
<keyword evidence="8 10" id="KW-0687">Ribonucleoprotein</keyword>
<dbReference type="RefSeq" id="XP_020071047.1">
    <property type="nucleotide sequence ID" value="XM_020217128.1"/>
</dbReference>
<evidence type="ECO:0000256" key="6">
    <source>
        <dbReference type="ARBA" id="ARBA00022786"/>
    </source>
</evidence>
<dbReference type="CDD" id="cd01425">
    <property type="entry name" value="RPS2"/>
    <property type="match status" value="1"/>
</dbReference>
<dbReference type="InterPro" id="IPR016024">
    <property type="entry name" value="ARM-type_fold"/>
</dbReference>
<dbReference type="InterPro" id="IPR035983">
    <property type="entry name" value="Hect_E3_ubiquitin_ligase"/>
</dbReference>
<evidence type="ECO:0000256" key="7">
    <source>
        <dbReference type="ARBA" id="ARBA00022980"/>
    </source>
</evidence>
<keyword evidence="5" id="KW-0808">Transferase</keyword>
<dbReference type="GO" id="GO:0015935">
    <property type="term" value="C:small ribosomal subunit"/>
    <property type="evidence" value="ECO:0007669"/>
    <property type="project" value="InterPro"/>
</dbReference>
<dbReference type="PROSITE" id="PS50237">
    <property type="entry name" value="HECT"/>
    <property type="match status" value="1"/>
</dbReference>
<evidence type="ECO:0000256" key="3">
    <source>
        <dbReference type="ARBA" id="ARBA00006331"/>
    </source>
</evidence>
<gene>
    <name evidence="13" type="ORF">CYBJADRAFT_184420</name>
</gene>
<feature type="compositionally biased region" description="Low complexity" evidence="11">
    <location>
        <begin position="1509"/>
        <end position="1520"/>
    </location>
</feature>
<dbReference type="GO" id="GO:0043161">
    <property type="term" value="P:proteasome-mediated ubiquitin-dependent protein catabolic process"/>
    <property type="evidence" value="ECO:0007669"/>
    <property type="project" value="TreeGrafter"/>
</dbReference>
<dbReference type="Proteomes" id="UP000094389">
    <property type="component" value="Unassembled WGS sequence"/>
</dbReference>